<keyword evidence="3" id="KW-0326">Glycosidase</keyword>
<evidence type="ECO:0000256" key="1">
    <source>
        <dbReference type="ARBA" id="ARBA00009902"/>
    </source>
</evidence>
<dbReference type="SUPFAM" id="SSF75005">
    <property type="entry name" value="Arabinanase/levansucrase/invertase"/>
    <property type="match status" value="1"/>
</dbReference>
<evidence type="ECO:0000259" key="4">
    <source>
        <dbReference type="Pfam" id="PF00251"/>
    </source>
</evidence>
<evidence type="ECO:0000313" key="5">
    <source>
        <dbReference type="EMBL" id="AIA83770.1"/>
    </source>
</evidence>
<dbReference type="Pfam" id="PF00251">
    <property type="entry name" value="Glyco_hydro_32N"/>
    <property type="match status" value="1"/>
</dbReference>
<dbReference type="AlphaFoldDB" id="A0A060BSG7"/>
<evidence type="ECO:0000256" key="3">
    <source>
        <dbReference type="ARBA" id="ARBA00023295"/>
    </source>
</evidence>
<feature type="domain" description="Glycosyl hydrolase family 32 N-terminal" evidence="4">
    <location>
        <begin position="4"/>
        <end position="62"/>
    </location>
</feature>
<organism evidence="5">
    <name type="scientific">uncultured Escherichia sp</name>
    <dbReference type="NCBI Taxonomy" id="237777"/>
    <lineage>
        <taxon>Bacteria</taxon>
        <taxon>Pseudomonadati</taxon>
        <taxon>Pseudomonadota</taxon>
        <taxon>Gammaproteobacteria</taxon>
        <taxon>Enterobacterales</taxon>
        <taxon>Enterobacteriaceae</taxon>
        <taxon>Escherichia</taxon>
        <taxon>environmental samples</taxon>
    </lineage>
</organism>
<comment type="similarity">
    <text evidence="1">Belongs to the glycosyl hydrolase 32 family.</text>
</comment>
<dbReference type="InterPro" id="IPR013148">
    <property type="entry name" value="Glyco_hydro_32_N"/>
</dbReference>
<dbReference type="Gene3D" id="2.115.10.20">
    <property type="entry name" value="Glycosyl hydrolase domain, family 43"/>
    <property type="match status" value="1"/>
</dbReference>
<reference evidence="5" key="1">
    <citation type="journal article" date="2013" name="Environ. Microbiol.">
        <title>Seasonally variable intestinal metagenomes of the red palm weevil (Rhynchophorus ferrugineus).</title>
        <authorList>
            <person name="Jia S."/>
            <person name="Zhang X."/>
            <person name="Zhang G."/>
            <person name="Yin A."/>
            <person name="Zhang S."/>
            <person name="Li F."/>
            <person name="Wang L."/>
            <person name="Zhao D."/>
            <person name="Yun Q."/>
            <person name="Tala"/>
            <person name="Wang J."/>
            <person name="Sun G."/>
            <person name="Baabdullah M."/>
            <person name="Yu X."/>
            <person name="Hu S."/>
            <person name="Al-Mssallem I.S."/>
            <person name="Yu J."/>
        </authorList>
    </citation>
    <scope>NUCLEOTIDE SEQUENCE</scope>
</reference>
<keyword evidence="2" id="KW-0378">Hydrolase</keyword>
<protein>
    <submittedName>
        <fullName evidence="5">Glyco_hydro_32N</fullName>
    </submittedName>
</protein>
<evidence type="ECO:0000256" key="2">
    <source>
        <dbReference type="ARBA" id="ARBA00022801"/>
    </source>
</evidence>
<feature type="non-terminal residue" evidence="5">
    <location>
        <position position="1"/>
    </location>
</feature>
<name>A0A060BSG7_9ESCH</name>
<proteinExistence type="inferred from homology"/>
<dbReference type="InterPro" id="IPR023296">
    <property type="entry name" value="Glyco_hydro_beta-prop_sf"/>
</dbReference>
<dbReference type="EMBL" id="KF116525">
    <property type="protein sequence ID" value="AIA83770.1"/>
    <property type="molecule type" value="Genomic_DNA"/>
</dbReference>
<accession>A0A060BSG7</accession>
<dbReference type="GO" id="GO:0016798">
    <property type="term" value="F:hydrolase activity, acting on glycosyl bonds"/>
    <property type="evidence" value="ECO:0007669"/>
    <property type="project" value="UniProtKB-KW"/>
</dbReference>
<dbReference type="PANTHER" id="PTHR43101">
    <property type="entry name" value="BETA-FRUCTOSIDASE"/>
    <property type="match status" value="1"/>
</dbReference>
<dbReference type="PANTHER" id="PTHR43101:SF1">
    <property type="entry name" value="BETA-FRUCTOSIDASE"/>
    <property type="match status" value="1"/>
</dbReference>
<sequence>ELTGGDDFYASQTFMTPDGRRVCIAWMDMWLSEFPEQQEGWAGMLTLPRELYVMDGRLRMTPVPGAPSTTRASDLDAFRNDVRRTASCITAEQSIRDAVLLHG</sequence>
<dbReference type="InterPro" id="IPR051214">
    <property type="entry name" value="GH32_Enzymes"/>
</dbReference>